<dbReference type="Gene3D" id="1.10.630.10">
    <property type="entry name" value="Cytochrome P450"/>
    <property type="match status" value="1"/>
</dbReference>
<dbReference type="EMBL" id="MU854705">
    <property type="protein sequence ID" value="KAK4031767.1"/>
    <property type="molecule type" value="Genomic_DNA"/>
</dbReference>
<feature type="chain" id="PRO_5042996161" description="Secreted protein" evidence="1">
    <location>
        <begin position="25"/>
        <end position="109"/>
    </location>
</feature>
<dbReference type="InterPro" id="IPR001128">
    <property type="entry name" value="Cyt_P450"/>
</dbReference>
<evidence type="ECO:0000313" key="2">
    <source>
        <dbReference type="EMBL" id="KAK4031767.1"/>
    </source>
</evidence>
<sequence length="109" mass="12870">MKALILVKRLRLCHVLVRLPCLLSTFPLHKQFQAAVIQPPVATDLLYQELFLPAVVANHWGERPRTVVNMTSWFMHRDPVAFPDPETFDLERWLDVKRAHFRDKFLLRP</sequence>
<dbReference type="Pfam" id="PF00067">
    <property type="entry name" value="p450"/>
    <property type="match status" value="1"/>
</dbReference>
<dbReference type="GO" id="GO:0004497">
    <property type="term" value="F:monooxygenase activity"/>
    <property type="evidence" value="ECO:0007669"/>
    <property type="project" value="InterPro"/>
</dbReference>
<dbReference type="GO" id="GO:0005506">
    <property type="term" value="F:iron ion binding"/>
    <property type="evidence" value="ECO:0007669"/>
    <property type="project" value="InterPro"/>
</dbReference>
<dbReference type="GO" id="GO:0020037">
    <property type="term" value="F:heme binding"/>
    <property type="evidence" value="ECO:0007669"/>
    <property type="project" value="InterPro"/>
</dbReference>
<dbReference type="InterPro" id="IPR036396">
    <property type="entry name" value="Cyt_P450_sf"/>
</dbReference>
<comment type="caution">
    <text evidence="2">The sequence shown here is derived from an EMBL/GenBank/DDBJ whole genome shotgun (WGS) entry which is preliminary data.</text>
</comment>
<name>A0AAN6SLI8_9PEZI</name>
<keyword evidence="3" id="KW-1185">Reference proteome</keyword>
<protein>
    <recommendedName>
        <fullName evidence="4">Secreted protein</fullName>
    </recommendedName>
</protein>
<accession>A0AAN6SLI8</accession>
<proteinExistence type="predicted"/>
<dbReference type="AlphaFoldDB" id="A0AAN6SLI8"/>
<evidence type="ECO:0000256" key="1">
    <source>
        <dbReference type="SAM" id="SignalP"/>
    </source>
</evidence>
<evidence type="ECO:0000313" key="3">
    <source>
        <dbReference type="Proteomes" id="UP001303115"/>
    </source>
</evidence>
<organism evidence="2 3">
    <name type="scientific">Parachaetomium inaequale</name>
    <dbReference type="NCBI Taxonomy" id="2588326"/>
    <lineage>
        <taxon>Eukaryota</taxon>
        <taxon>Fungi</taxon>
        <taxon>Dikarya</taxon>
        <taxon>Ascomycota</taxon>
        <taxon>Pezizomycotina</taxon>
        <taxon>Sordariomycetes</taxon>
        <taxon>Sordariomycetidae</taxon>
        <taxon>Sordariales</taxon>
        <taxon>Chaetomiaceae</taxon>
        <taxon>Parachaetomium</taxon>
    </lineage>
</organism>
<dbReference type="Proteomes" id="UP001303115">
    <property type="component" value="Unassembled WGS sequence"/>
</dbReference>
<dbReference type="SUPFAM" id="SSF48264">
    <property type="entry name" value="Cytochrome P450"/>
    <property type="match status" value="1"/>
</dbReference>
<feature type="signal peptide" evidence="1">
    <location>
        <begin position="1"/>
        <end position="24"/>
    </location>
</feature>
<keyword evidence="1" id="KW-0732">Signal</keyword>
<evidence type="ECO:0008006" key="4">
    <source>
        <dbReference type="Google" id="ProtNLM"/>
    </source>
</evidence>
<dbReference type="GO" id="GO:0016705">
    <property type="term" value="F:oxidoreductase activity, acting on paired donors, with incorporation or reduction of molecular oxygen"/>
    <property type="evidence" value="ECO:0007669"/>
    <property type="project" value="InterPro"/>
</dbReference>
<gene>
    <name evidence="2" type="ORF">C8A01DRAFT_41789</name>
</gene>
<reference evidence="3" key="1">
    <citation type="journal article" date="2023" name="Mol. Phylogenet. Evol.">
        <title>Genome-scale phylogeny and comparative genomics of the fungal order Sordariales.</title>
        <authorList>
            <person name="Hensen N."/>
            <person name="Bonometti L."/>
            <person name="Westerberg I."/>
            <person name="Brannstrom I.O."/>
            <person name="Guillou S."/>
            <person name="Cros-Aarteil S."/>
            <person name="Calhoun S."/>
            <person name="Haridas S."/>
            <person name="Kuo A."/>
            <person name="Mondo S."/>
            <person name="Pangilinan J."/>
            <person name="Riley R."/>
            <person name="LaButti K."/>
            <person name="Andreopoulos B."/>
            <person name="Lipzen A."/>
            <person name="Chen C."/>
            <person name="Yan M."/>
            <person name="Daum C."/>
            <person name="Ng V."/>
            <person name="Clum A."/>
            <person name="Steindorff A."/>
            <person name="Ohm R.A."/>
            <person name="Martin F."/>
            <person name="Silar P."/>
            <person name="Natvig D.O."/>
            <person name="Lalanne C."/>
            <person name="Gautier V."/>
            <person name="Ament-Velasquez S.L."/>
            <person name="Kruys A."/>
            <person name="Hutchinson M.I."/>
            <person name="Powell A.J."/>
            <person name="Barry K."/>
            <person name="Miller A.N."/>
            <person name="Grigoriev I.V."/>
            <person name="Debuchy R."/>
            <person name="Gladieux P."/>
            <person name="Hiltunen Thoren M."/>
            <person name="Johannesson H."/>
        </authorList>
    </citation>
    <scope>NUCLEOTIDE SEQUENCE [LARGE SCALE GENOMIC DNA]</scope>
    <source>
        <strain evidence="3">CBS 284.82</strain>
    </source>
</reference>